<keyword evidence="4" id="KW-1185">Reference proteome</keyword>
<dbReference type="Pfam" id="PF13556">
    <property type="entry name" value="HTH_30"/>
    <property type="match status" value="1"/>
</dbReference>
<accession>A0A845QH50</accession>
<dbReference type="InterPro" id="IPR051448">
    <property type="entry name" value="CdaR-like_regulators"/>
</dbReference>
<dbReference type="Gene3D" id="1.10.10.2840">
    <property type="entry name" value="PucR C-terminal helix-turn-helix domain"/>
    <property type="match status" value="1"/>
</dbReference>
<feature type="domain" description="Purine catabolism PurC-like" evidence="1">
    <location>
        <begin position="15"/>
        <end position="137"/>
    </location>
</feature>
<gene>
    <name evidence="3" type="ORF">D0435_03695</name>
</gene>
<dbReference type="InterPro" id="IPR025736">
    <property type="entry name" value="PucR_C-HTH_dom"/>
</dbReference>
<proteinExistence type="predicted"/>
<dbReference type="PANTHER" id="PTHR33744">
    <property type="entry name" value="CARBOHYDRATE DIACID REGULATOR"/>
    <property type="match status" value="1"/>
</dbReference>
<evidence type="ECO:0000313" key="4">
    <source>
        <dbReference type="Proteomes" id="UP000446866"/>
    </source>
</evidence>
<evidence type="ECO:0000259" key="2">
    <source>
        <dbReference type="Pfam" id="PF13556"/>
    </source>
</evidence>
<dbReference type="InterPro" id="IPR012914">
    <property type="entry name" value="PucR_dom"/>
</dbReference>
<dbReference type="InterPro" id="IPR042070">
    <property type="entry name" value="PucR_C-HTH_sf"/>
</dbReference>
<name>A0A845QH50_9FIRM</name>
<comment type="caution">
    <text evidence="3">The sequence shown here is derived from an EMBL/GenBank/DDBJ whole genome shotgun (WGS) entry which is preliminary data.</text>
</comment>
<dbReference type="PANTHER" id="PTHR33744:SF1">
    <property type="entry name" value="DNA-BINDING TRANSCRIPTIONAL ACTIVATOR ADER"/>
    <property type="match status" value="1"/>
</dbReference>
<organism evidence="3 4">
    <name type="scientific">Anaerotruncus colihominis</name>
    <dbReference type="NCBI Taxonomy" id="169435"/>
    <lineage>
        <taxon>Bacteria</taxon>
        <taxon>Bacillati</taxon>
        <taxon>Bacillota</taxon>
        <taxon>Clostridia</taxon>
        <taxon>Eubacteriales</taxon>
        <taxon>Oscillospiraceae</taxon>
        <taxon>Anaerotruncus</taxon>
    </lineage>
</organism>
<dbReference type="EMBL" id="QXWK01000004">
    <property type="protein sequence ID" value="NBH60776.1"/>
    <property type="molecule type" value="Genomic_DNA"/>
</dbReference>
<evidence type="ECO:0000259" key="1">
    <source>
        <dbReference type="Pfam" id="PF07905"/>
    </source>
</evidence>
<dbReference type="Pfam" id="PF07905">
    <property type="entry name" value="PucR"/>
    <property type="match status" value="1"/>
</dbReference>
<feature type="domain" description="PucR C-terminal helix-turn-helix" evidence="2">
    <location>
        <begin position="322"/>
        <end position="363"/>
    </location>
</feature>
<evidence type="ECO:0000313" key="3">
    <source>
        <dbReference type="EMBL" id="NBH60776.1"/>
    </source>
</evidence>
<protein>
    <submittedName>
        <fullName evidence="3">PucR family transcriptional regulator</fullName>
    </submittedName>
</protein>
<reference evidence="3 4" key="1">
    <citation type="submission" date="2018-08" db="EMBL/GenBank/DDBJ databases">
        <title>Murine metabolic-syndrome-specific gut microbial biobank.</title>
        <authorList>
            <person name="Liu C."/>
        </authorList>
    </citation>
    <scope>NUCLEOTIDE SEQUENCE [LARGE SCALE GENOMIC DNA]</scope>
    <source>
        <strain evidence="3 4">28</strain>
    </source>
</reference>
<sequence>MLSGGSTMLCTVQTLLNQPLFEDAQILAGEAYLDNIINRVSVFDCPVRGSAIDKNIIEHGDLFLSSLDQFIDSPEILLEFICTLIDCKCSALIVLDINASLITEKIMSHCNRGGLPIIMVDRDISYAKIMDTINKLIVQRYYHALNGSKINMLKRAKLSDIEKLRILESINPKFEQFIGVISTKGTIRSSVTENELTASFMKDSLSAYIVCDDYHYFIFSHSQKSRLKKNIEVFSNTLKSYFSDHTTGVSMLHPNTEIDLCLNECEQAMNTAIFLHENQVTYDETSLLQLLMKLKDAPELYRYYDSMVSAINTYKSENNSTLFDTLRTYVRCQGSYQAAAEAMGQKETTIRYRIGRLRQILNLEDDIVQFHTCASVLVMIEQIMCKG</sequence>
<dbReference type="AlphaFoldDB" id="A0A845QH50"/>
<dbReference type="Proteomes" id="UP000446866">
    <property type="component" value="Unassembled WGS sequence"/>
</dbReference>